<dbReference type="Proteomes" id="UP000093071">
    <property type="component" value="Chromosome I"/>
</dbReference>
<sequence>MRQHGIATIGTTLPPFGASERYEPVSATTRQAVNASIRDGKTFAAAIDCDAILRMHDTPESLPAAIPRDHLHRNDAGYARRANAIDLSLFGYKAR</sequence>
<evidence type="ECO:0000313" key="1">
    <source>
        <dbReference type="EMBL" id="SCB05764.1"/>
    </source>
</evidence>
<dbReference type="AlphaFoldDB" id="A0A1C3TRA0"/>
<dbReference type="PATRIC" id="fig|1261556.5.peg.3188"/>
<organism evidence="1 2">
    <name type="scientific">Xanthomonas translucens pv. translucens DSM 18974</name>
    <dbReference type="NCBI Taxonomy" id="1261556"/>
    <lineage>
        <taxon>Bacteria</taxon>
        <taxon>Pseudomonadati</taxon>
        <taxon>Pseudomonadota</taxon>
        <taxon>Gammaproteobacteria</taxon>
        <taxon>Lysobacterales</taxon>
        <taxon>Lysobacteraceae</taxon>
        <taxon>Xanthomonas</taxon>
        <taxon>Xanthomonas translucens group</taxon>
    </lineage>
</organism>
<gene>
    <name evidence="1" type="ORF">BN444_03310</name>
</gene>
<dbReference type="PANTHER" id="PTHR43784:SF2">
    <property type="entry name" value="GDSL-LIKE LIPASE_ACYLHYDROLASE, PUTATIVE (AFU_ORTHOLOGUE AFUA_2G00820)-RELATED"/>
    <property type="match status" value="1"/>
</dbReference>
<name>A0A1C3TRA0_XANCT</name>
<accession>A0A1C3TRA0</accession>
<dbReference type="PANTHER" id="PTHR43784">
    <property type="entry name" value="GDSL-LIKE LIPASE/ACYLHYDROLASE, PUTATIVE (AFU_ORTHOLOGUE AFUA_2G00820)-RELATED"/>
    <property type="match status" value="1"/>
</dbReference>
<dbReference type="RefSeq" id="WP_003479900.1">
    <property type="nucleotide sequence ID" value="NZ_LT604072.1"/>
</dbReference>
<dbReference type="Gene3D" id="3.40.50.1110">
    <property type="entry name" value="SGNH hydrolase"/>
    <property type="match status" value="1"/>
</dbReference>
<dbReference type="InterPro" id="IPR053140">
    <property type="entry name" value="GDSL_Rv0518-like"/>
</dbReference>
<evidence type="ECO:0008006" key="3">
    <source>
        <dbReference type="Google" id="ProtNLM"/>
    </source>
</evidence>
<reference evidence="2" key="1">
    <citation type="submission" date="2016-07" db="EMBL/GenBank/DDBJ databases">
        <authorList>
            <person name="Jaenicke Sebastian"/>
        </authorList>
    </citation>
    <scope>NUCLEOTIDE SEQUENCE [LARGE SCALE GENOMIC DNA]</scope>
</reference>
<dbReference type="EMBL" id="LT604072">
    <property type="protein sequence ID" value="SCB05764.1"/>
    <property type="molecule type" value="Genomic_DNA"/>
</dbReference>
<dbReference type="SUPFAM" id="SSF52266">
    <property type="entry name" value="SGNH hydrolase"/>
    <property type="match status" value="1"/>
</dbReference>
<evidence type="ECO:0000313" key="2">
    <source>
        <dbReference type="Proteomes" id="UP000093071"/>
    </source>
</evidence>
<dbReference type="GO" id="GO:0016788">
    <property type="term" value="F:hydrolase activity, acting on ester bonds"/>
    <property type="evidence" value="ECO:0007669"/>
    <property type="project" value="UniProtKB-ARBA"/>
</dbReference>
<proteinExistence type="predicted"/>
<protein>
    <recommendedName>
        <fullName evidence="3">SGNH hydrolase-type esterase domain-containing protein</fullName>
    </recommendedName>
</protein>
<dbReference type="InterPro" id="IPR036514">
    <property type="entry name" value="SGNH_hydro_sf"/>
</dbReference>